<name>A0A0F4GGD7_9PEZI</name>
<feature type="domain" description="PA" evidence="3">
    <location>
        <begin position="158"/>
        <end position="212"/>
    </location>
</feature>
<evidence type="ECO:0000256" key="1">
    <source>
        <dbReference type="ARBA" id="ARBA00005634"/>
    </source>
</evidence>
<dbReference type="InterPro" id="IPR039373">
    <property type="entry name" value="Peptidase_M28B"/>
</dbReference>
<dbReference type="InterPro" id="IPR036757">
    <property type="entry name" value="TFR-like_dimer_dom_sf"/>
</dbReference>
<dbReference type="OrthoDB" id="5841748at2759"/>
<evidence type="ECO:0000259" key="3">
    <source>
        <dbReference type="Pfam" id="PF02225"/>
    </source>
</evidence>
<reference evidence="6 7" key="1">
    <citation type="submission" date="2015-03" db="EMBL/GenBank/DDBJ databases">
        <title>RNA-seq based gene annotation and comparative genomics of four Zymoseptoria species reveal species-specific pathogenicity related genes and transposable element activity.</title>
        <authorList>
            <person name="Grandaubert J."/>
            <person name="Bhattacharyya A."/>
            <person name="Stukenbrock E.H."/>
        </authorList>
    </citation>
    <scope>NUCLEOTIDE SEQUENCE [LARGE SCALE GENOMIC DNA]</scope>
    <source>
        <strain evidence="6 7">Zb18110</strain>
    </source>
</reference>
<dbReference type="InterPro" id="IPR046450">
    <property type="entry name" value="PA_dom_sf"/>
</dbReference>
<protein>
    <submittedName>
        <fullName evidence="6">N-acetylated-alpha-linked acidic dipeptidase 2 like protein</fullName>
    </submittedName>
</protein>
<feature type="signal peptide" evidence="2">
    <location>
        <begin position="1"/>
        <end position="19"/>
    </location>
</feature>
<comment type="similarity">
    <text evidence="1">Belongs to the peptidase M28 family. M28B subfamily.</text>
</comment>
<keyword evidence="7" id="KW-1185">Reference proteome</keyword>
<evidence type="ECO:0000313" key="6">
    <source>
        <dbReference type="EMBL" id="KJX96504.1"/>
    </source>
</evidence>
<accession>A0A0F4GGD7</accession>
<dbReference type="InterPro" id="IPR007365">
    <property type="entry name" value="TFR-like_dimer_dom"/>
</dbReference>
<dbReference type="CDD" id="cd02121">
    <property type="entry name" value="PA_GCPII_like"/>
    <property type="match status" value="1"/>
</dbReference>
<dbReference type="SUPFAM" id="SSF53187">
    <property type="entry name" value="Zn-dependent exopeptidases"/>
    <property type="match status" value="1"/>
</dbReference>
<gene>
    <name evidence="6" type="ORF">TI39_contig618g00008</name>
</gene>
<dbReference type="PANTHER" id="PTHR10404:SF46">
    <property type="entry name" value="VACUOLAR PROTEIN SORTING-ASSOCIATED PROTEIN 70"/>
    <property type="match status" value="1"/>
</dbReference>
<dbReference type="STRING" id="1047168.A0A0F4GGD7"/>
<evidence type="ECO:0000313" key="7">
    <source>
        <dbReference type="Proteomes" id="UP000033647"/>
    </source>
</evidence>
<dbReference type="Pfam" id="PF02225">
    <property type="entry name" value="PA"/>
    <property type="match status" value="1"/>
</dbReference>
<dbReference type="EMBL" id="LAFY01000610">
    <property type="protein sequence ID" value="KJX96504.1"/>
    <property type="molecule type" value="Genomic_DNA"/>
</dbReference>
<evidence type="ECO:0000259" key="4">
    <source>
        <dbReference type="Pfam" id="PF04253"/>
    </source>
</evidence>
<evidence type="ECO:0000259" key="5">
    <source>
        <dbReference type="Pfam" id="PF04389"/>
    </source>
</evidence>
<proteinExistence type="inferred from homology"/>
<dbReference type="InterPro" id="IPR003137">
    <property type="entry name" value="PA_domain"/>
</dbReference>
<dbReference type="Pfam" id="PF04389">
    <property type="entry name" value="Peptidase_M28"/>
    <property type="match status" value="1"/>
</dbReference>
<evidence type="ECO:0000256" key="2">
    <source>
        <dbReference type="SAM" id="SignalP"/>
    </source>
</evidence>
<dbReference type="Gene3D" id="3.40.630.10">
    <property type="entry name" value="Zn peptidases"/>
    <property type="match status" value="1"/>
</dbReference>
<dbReference type="GO" id="GO:0004180">
    <property type="term" value="F:carboxypeptidase activity"/>
    <property type="evidence" value="ECO:0007669"/>
    <property type="project" value="TreeGrafter"/>
</dbReference>
<feature type="domain" description="Peptidase M28" evidence="5">
    <location>
        <begin position="333"/>
        <end position="517"/>
    </location>
</feature>
<comment type="caution">
    <text evidence="6">The sequence shown here is derived from an EMBL/GenBank/DDBJ whole genome shotgun (WGS) entry which is preliminary data.</text>
</comment>
<dbReference type="Gene3D" id="3.50.30.30">
    <property type="match status" value="1"/>
</dbReference>
<dbReference type="SUPFAM" id="SSF52025">
    <property type="entry name" value="PA domain"/>
    <property type="match status" value="1"/>
</dbReference>
<dbReference type="AlphaFoldDB" id="A0A0F4GGD7"/>
<dbReference type="PANTHER" id="PTHR10404">
    <property type="entry name" value="N-ACETYLATED-ALPHA-LINKED ACIDIC DIPEPTIDASE"/>
    <property type="match status" value="1"/>
</dbReference>
<feature type="domain" description="Transferrin receptor-like dimerisation" evidence="4">
    <location>
        <begin position="579"/>
        <end position="693"/>
    </location>
</feature>
<organism evidence="6 7">
    <name type="scientific">Zymoseptoria brevis</name>
    <dbReference type="NCBI Taxonomy" id="1047168"/>
    <lineage>
        <taxon>Eukaryota</taxon>
        <taxon>Fungi</taxon>
        <taxon>Dikarya</taxon>
        <taxon>Ascomycota</taxon>
        <taxon>Pezizomycotina</taxon>
        <taxon>Dothideomycetes</taxon>
        <taxon>Dothideomycetidae</taxon>
        <taxon>Mycosphaerellales</taxon>
        <taxon>Mycosphaerellaceae</taxon>
        <taxon>Zymoseptoria</taxon>
    </lineage>
</organism>
<dbReference type="Proteomes" id="UP000033647">
    <property type="component" value="Unassembled WGS sequence"/>
</dbReference>
<dbReference type="Pfam" id="PF04253">
    <property type="entry name" value="TFR_dimer"/>
    <property type="match status" value="1"/>
</dbReference>
<feature type="chain" id="PRO_5002468397" evidence="2">
    <location>
        <begin position="20"/>
        <end position="694"/>
    </location>
</feature>
<dbReference type="CDD" id="cd08022">
    <property type="entry name" value="M28_PSMA_like"/>
    <property type="match status" value="1"/>
</dbReference>
<keyword evidence="2" id="KW-0732">Signal</keyword>
<dbReference type="InterPro" id="IPR007484">
    <property type="entry name" value="Peptidase_M28"/>
</dbReference>
<dbReference type="FunFam" id="3.40.630.10:FF:000101">
    <property type="entry name" value="N-acetylated alpha-linked acidic dipeptidase like 1"/>
    <property type="match status" value="1"/>
</dbReference>
<dbReference type="Gene3D" id="1.20.930.40">
    <property type="entry name" value="Transferrin receptor-like, dimerisation domain"/>
    <property type="match status" value="1"/>
</dbReference>
<sequence>MAPHLLKLGAALLVLRVSASSSTAHSERQANSGLTGNERLLTSSISNTSISEYSFYYTQGLHLAGTNQSQAQYTADLWAAAGFDSRLDVYNVFLNYPLDNSLNATWSNGSVYQPELEEAVLKEDPVTGFPNRVPTFHAYSASGSVEAEYVYVGIGQIPDFERLLELGVELKGKIALSRYGGPFRGLKVKNAQAYGMIGCIMFNDLADDRIKVSDGYLAYPDGPARNPTYVQRGTVLFLSTRPGDPTTPGYASKAGVPRTGRDDVTPVIPSLPISYINAGPLLAALEGFGASGAEVNRSKWVGDYETGYYSGPAPGVTIGLSNLMNETYTDIWNAIGIINGTDPDEGAIIIGNHRDAWIIGGAGDPNSGTAALNEVAKAFGGLLKTGWKPKRTIVFASWDAEEYGMVGSTEFVEEHLPWLNASAATYINFDSATIGPVPAFAGTPELHQIAIETMKKVQWPRTSGTMYEAWSKQPQVLGAGSDYIAFVQNGFPTLDVGSVASPTSPIFMYHSNYDTYEWMRRFGDPGFQVHAAMAQYVSLLVYNLASDDALPFNLTNFATEMDIYYAQLQKVIAAQSVELDITALRTSIDTFRVNAEQADSMTADAVAAKDTDLITAQNKKYQSFHRKFVDTPGLPDRTFYRHAIFAPGRDDGYAPVTFPGITESIVLDKNLTLAAEWVDVTAGVIIAAGEVLKA</sequence>
<dbReference type="SUPFAM" id="SSF47672">
    <property type="entry name" value="Transferrin receptor-like dimerisation domain"/>
    <property type="match status" value="1"/>
</dbReference>